<evidence type="ECO:0000256" key="4">
    <source>
        <dbReference type="SAM" id="Phobius"/>
    </source>
</evidence>
<comment type="caution">
    <text evidence="5">The sequence shown here is derived from an EMBL/GenBank/DDBJ whole genome shotgun (WGS) entry which is preliminary data.</text>
</comment>
<dbReference type="InterPro" id="IPR011701">
    <property type="entry name" value="MFS"/>
</dbReference>
<evidence type="ECO:0000256" key="1">
    <source>
        <dbReference type="ARBA" id="ARBA00022692"/>
    </source>
</evidence>
<sequence length="420" mass="43592">MTAPRDELADELLVDVEDVPVAVPPALPAWPRWVLAVAMLVVACNLRPPLTSVGPVLNEIRAALPEWNTWVGFLTMVPVLCMGLAGPSAPGLARRWGAERVVLAGMAVLVAGLAVRGMATPWPLFLGTAVIGAAIGVVGVLLPGLVKRDFRDHGTVMTGLFTMCLCWGAAFAAGVMVPLTEMLGDHWAWSLAAWSVPALCATLIWAPMVPRRGSVPLVPPAPVRGLWRNPLAWQVTLFMGLQSSLAYAVFGWLAPILRDRGLDAAAAGWMVSFSVVLQLPAALVAPVLAGRARDQRGAVVVALACTLTGLLGCLYLPVDGLQLWAAAAVLGIGQGAAFSVALALIVLRSSDGHVAAQLSSMAQSVGYTVAAFCPMALGLLRDAAGSWDPAGPLFAAVAVAALVAGLGAGRKLTLCGDDHR</sequence>
<keyword evidence="6" id="KW-1185">Reference proteome</keyword>
<feature type="transmembrane region" description="Helical" evidence="4">
    <location>
        <begin position="297"/>
        <end position="318"/>
    </location>
</feature>
<feature type="transmembrane region" description="Helical" evidence="4">
    <location>
        <begin position="354"/>
        <end position="377"/>
    </location>
</feature>
<accession>A0A7C9UWN7</accession>
<protein>
    <submittedName>
        <fullName evidence="5">MFS transporter</fullName>
    </submittedName>
</protein>
<feature type="transmembrane region" description="Helical" evidence="4">
    <location>
        <begin position="324"/>
        <end position="347"/>
    </location>
</feature>
<feature type="transmembrane region" description="Helical" evidence="4">
    <location>
        <begin position="158"/>
        <end position="179"/>
    </location>
</feature>
<dbReference type="InterPro" id="IPR036259">
    <property type="entry name" value="MFS_trans_sf"/>
</dbReference>
<reference evidence="5 6" key="1">
    <citation type="submission" date="2020-02" db="EMBL/GenBank/DDBJ databases">
        <authorList>
            <person name="Dziuba M."/>
            <person name="Kuznetsov B."/>
            <person name="Mardanov A."/>
            <person name="Ravin N."/>
            <person name="Grouzdev D."/>
        </authorList>
    </citation>
    <scope>NUCLEOTIDE SEQUENCE [LARGE SCALE GENOMIC DNA]</scope>
    <source>
        <strain evidence="5 6">SpK</strain>
    </source>
</reference>
<feature type="transmembrane region" description="Helical" evidence="4">
    <location>
        <begin position="191"/>
        <end position="210"/>
    </location>
</feature>
<feature type="transmembrane region" description="Helical" evidence="4">
    <location>
        <begin position="389"/>
        <end position="409"/>
    </location>
</feature>
<feature type="transmembrane region" description="Helical" evidence="4">
    <location>
        <begin position="266"/>
        <end position="285"/>
    </location>
</feature>
<dbReference type="AlphaFoldDB" id="A0A7C9UWN7"/>
<feature type="transmembrane region" description="Helical" evidence="4">
    <location>
        <begin position="125"/>
        <end position="146"/>
    </location>
</feature>
<dbReference type="CDD" id="cd17339">
    <property type="entry name" value="MFS_NIMT_CynX_like"/>
    <property type="match status" value="1"/>
</dbReference>
<name>A0A7C9UWN7_9PROT</name>
<dbReference type="GO" id="GO:0022857">
    <property type="term" value="F:transmembrane transporter activity"/>
    <property type="evidence" value="ECO:0007669"/>
    <property type="project" value="InterPro"/>
</dbReference>
<dbReference type="PANTHER" id="PTHR23523:SF2">
    <property type="entry name" value="2-NITROIMIDAZOLE TRANSPORTER"/>
    <property type="match status" value="1"/>
</dbReference>
<proteinExistence type="predicted"/>
<dbReference type="InterPro" id="IPR052524">
    <property type="entry name" value="MFS_Cyanate_Porter"/>
</dbReference>
<organism evidence="5 6">
    <name type="scientific">Magnetospirillum aberrantis SpK</name>
    <dbReference type="NCBI Taxonomy" id="908842"/>
    <lineage>
        <taxon>Bacteria</taxon>
        <taxon>Pseudomonadati</taxon>
        <taxon>Pseudomonadota</taxon>
        <taxon>Alphaproteobacteria</taxon>
        <taxon>Rhodospirillales</taxon>
        <taxon>Rhodospirillaceae</taxon>
        <taxon>Magnetospirillum</taxon>
    </lineage>
</organism>
<feature type="transmembrane region" description="Helical" evidence="4">
    <location>
        <begin position="70"/>
        <end position="89"/>
    </location>
</feature>
<dbReference type="SUPFAM" id="SSF103473">
    <property type="entry name" value="MFS general substrate transporter"/>
    <property type="match status" value="1"/>
</dbReference>
<gene>
    <name evidence="5" type="ORF">G4223_10355</name>
</gene>
<feature type="transmembrane region" description="Helical" evidence="4">
    <location>
        <begin position="231"/>
        <end position="254"/>
    </location>
</feature>
<dbReference type="Pfam" id="PF07690">
    <property type="entry name" value="MFS_1"/>
    <property type="match status" value="1"/>
</dbReference>
<dbReference type="Proteomes" id="UP000480684">
    <property type="component" value="Unassembled WGS sequence"/>
</dbReference>
<feature type="transmembrane region" description="Helical" evidence="4">
    <location>
        <begin position="101"/>
        <end position="119"/>
    </location>
</feature>
<evidence type="ECO:0000313" key="6">
    <source>
        <dbReference type="Proteomes" id="UP000480684"/>
    </source>
</evidence>
<dbReference type="RefSeq" id="WP_163678900.1">
    <property type="nucleotide sequence ID" value="NZ_JAAIYP010000037.1"/>
</dbReference>
<evidence type="ECO:0000256" key="2">
    <source>
        <dbReference type="ARBA" id="ARBA00022989"/>
    </source>
</evidence>
<dbReference type="Gene3D" id="1.20.1250.20">
    <property type="entry name" value="MFS general substrate transporter like domains"/>
    <property type="match status" value="1"/>
</dbReference>
<evidence type="ECO:0000313" key="5">
    <source>
        <dbReference type="EMBL" id="NFV80510.1"/>
    </source>
</evidence>
<keyword evidence="1 4" id="KW-0812">Transmembrane</keyword>
<keyword evidence="2 4" id="KW-1133">Transmembrane helix</keyword>
<dbReference type="PANTHER" id="PTHR23523">
    <property type="match status" value="1"/>
</dbReference>
<keyword evidence="3 4" id="KW-0472">Membrane</keyword>
<dbReference type="EMBL" id="JAAIYP010000037">
    <property type="protein sequence ID" value="NFV80510.1"/>
    <property type="molecule type" value="Genomic_DNA"/>
</dbReference>
<evidence type="ECO:0000256" key="3">
    <source>
        <dbReference type="ARBA" id="ARBA00023136"/>
    </source>
</evidence>